<dbReference type="Pfam" id="PF00271">
    <property type="entry name" value="Helicase_C"/>
    <property type="match status" value="1"/>
</dbReference>
<dbReference type="PANTHER" id="PTHR47396">
    <property type="entry name" value="TYPE I RESTRICTION ENZYME ECOKI R PROTEIN"/>
    <property type="match status" value="1"/>
</dbReference>
<dbReference type="InterPro" id="IPR006935">
    <property type="entry name" value="Helicase/UvrB_N"/>
</dbReference>
<dbReference type="PANTHER" id="PTHR47396:SF1">
    <property type="entry name" value="ATP-DEPENDENT HELICASE IRC3-RELATED"/>
    <property type="match status" value="1"/>
</dbReference>
<dbReference type="CDD" id="cd18785">
    <property type="entry name" value="SF2_C"/>
    <property type="match status" value="1"/>
</dbReference>
<dbReference type="InterPro" id="IPR027417">
    <property type="entry name" value="P-loop_NTPase"/>
</dbReference>
<dbReference type="Proteomes" id="UP001162734">
    <property type="component" value="Chromosome"/>
</dbReference>
<dbReference type="InterPro" id="IPR001650">
    <property type="entry name" value="Helicase_C-like"/>
</dbReference>
<dbReference type="SUPFAM" id="SSF52540">
    <property type="entry name" value="P-loop containing nucleoside triphosphate hydrolases"/>
    <property type="match status" value="2"/>
</dbReference>
<dbReference type="InterPro" id="IPR014001">
    <property type="entry name" value="Helicase_ATP-bd"/>
</dbReference>
<name>A0ABN6N9I6_9BACT</name>
<dbReference type="Pfam" id="PF04851">
    <property type="entry name" value="ResIII"/>
    <property type="match status" value="1"/>
</dbReference>
<dbReference type="EMBL" id="AP025592">
    <property type="protein sequence ID" value="BDG08578.1"/>
    <property type="molecule type" value="Genomic_DNA"/>
</dbReference>
<keyword evidence="3" id="KW-1185">Reference proteome</keyword>
<feature type="domain" description="Helicase ATP-binding" evidence="1">
    <location>
        <begin position="84"/>
        <end position="267"/>
    </location>
</feature>
<proteinExistence type="predicted"/>
<dbReference type="CDD" id="cd17926">
    <property type="entry name" value="DEXHc_RE"/>
    <property type="match status" value="1"/>
</dbReference>
<protein>
    <recommendedName>
        <fullName evidence="1">Helicase ATP-binding domain-containing protein</fullName>
    </recommendedName>
</protein>
<evidence type="ECO:0000313" key="2">
    <source>
        <dbReference type="EMBL" id="BDG08578.1"/>
    </source>
</evidence>
<dbReference type="SMART" id="SM00487">
    <property type="entry name" value="DEXDc"/>
    <property type="match status" value="1"/>
</dbReference>
<gene>
    <name evidence="2" type="ORF">AMPC_16910</name>
</gene>
<dbReference type="Gene3D" id="3.40.50.300">
    <property type="entry name" value="P-loop containing nucleotide triphosphate hydrolases"/>
    <property type="match status" value="2"/>
</dbReference>
<sequence>MPAGLLTELRRLAAFQNPEFYKKQAMRLSTNGTPRVLTCAEDPGPFLSLPRGCEQDVASLLREWGGGLTVEDQRSSGSPLDVEFRGELSDVQARATAAVLPHDIGIVVAPPGTGKTVLGAALVAKRGVSTLVLVHRKPLLEQWVAQLSEFLDIARKEIGVVGGGKRRPTGRLDVAMIQSLVQKGVVDDLVASYGHVIVDECHHVSASSFEGVLSEVKARYVLGLTATPRRRDGHDPIIEMQLGPVRFTVTAKAAAQARGLAHRLVISDTGFSSVWKPGDAVQDLYASMAKDEARNALIIDDVLAALEQDRSPIVLTERRDHLEYLVEKLTPSTPNLVALHGGLSAKQRREALARLAAIPAEVERLVIATGRYVGEGFDDPRLDTLVLALPVAWRGTVVQYAGRLHRTHAGKTEVRIHDYRDGAVPVLVRMLDKRLRAYRAIGYEADFAVPSPTRGEHTIEYDE</sequence>
<dbReference type="InterPro" id="IPR050742">
    <property type="entry name" value="Helicase_Restrict-Modif_Enz"/>
</dbReference>
<evidence type="ECO:0000259" key="1">
    <source>
        <dbReference type="SMART" id="SM00487"/>
    </source>
</evidence>
<reference evidence="3" key="1">
    <citation type="journal article" date="2022" name="Int. J. Syst. Evol. Microbiol.">
        <title>Anaeromyxobacter oryzae sp. nov., Anaeromyxobacter diazotrophicus sp. nov. and Anaeromyxobacter paludicola sp. nov., isolated from paddy soils.</title>
        <authorList>
            <person name="Itoh H."/>
            <person name="Xu Z."/>
            <person name="Mise K."/>
            <person name="Masuda Y."/>
            <person name="Ushijima N."/>
            <person name="Hayakawa C."/>
            <person name="Shiratori Y."/>
            <person name="Senoo K."/>
        </authorList>
    </citation>
    <scope>NUCLEOTIDE SEQUENCE [LARGE SCALE GENOMIC DNA]</scope>
    <source>
        <strain evidence="3">Red630</strain>
    </source>
</reference>
<evidence type="ECO:0000313" key="3">
    <source>
        <dbReference type="Proteomes" id="UP001162734"/>
    </source>
</evidence>
<accession>A0ABN6N9I6</accession>
<organism evidence="2 3">
    <name type="scientific">Anaeromyxobacter paludicola</name>
    <dbReference type="NCBI Taxonomy" id="2918171"/>
    <lineage>
        <taxon>Bacteria</taxon>
        <taxon>Pseudomonadati</taxon>
        <taxon>Myxococcota</taxon>
        <taxon>Myxococcia</taxon>
        <taxon>Myxococcales</taxon>
        <taxon>Cystobacterineae</taxon>
        <taxon>Anaeromyxobacteraceae</taxon>
        <taxon>Anaeromyxobacter</taxon>
    </lineage>
</organism>